<feature type="transmembrane region" description="Helical" evidence="1">
    <location>
        <begin position="123"/>
        <end position="142"/>
    </location>
</feature>
<keyword evidence="3" id="KW-1185">Reference proteome</keyword>
<dbReference type="AlphaFoldDB" id="A0A974WK64"/>
<dbReference type="RefSeq" id="WP_205723171.1">
    <property type="nucleotide sequence ID" value="NZ_CP070608.1"/>
</dbReference>
<proteinExistence type="predicted"/>
<feature type="transmembrane region" description="Helical" evidence="1">
    <location>
        <begin position="162"/>
        <end position="179"/>
    </location>
</feature>
<feature type="transmembrane region" description="Helical" evidence="1">
    <location>
        <begin position="98"/>
        <end position="117"/>
    </location>
</feature>
<dbReference type="Proteomes" id="UP000662783">
    <property type="component" value="Chromosome"/>
</dbReference>
<organism evidence="2 3">
    <name type="scientific">Fulvivirga lutea</name>
    <dbReference type="NCBI Taxonomy" id="2810512"/>
    <lineage>
        <taxon>Bacteria</taxon>
        <taxon>Pseudomonadati</taxon>
        <taxon>Bacteroidota</taxon>
        <taxon>Cytophagia</taxon>
        <taxon>Cytophagales</taxon>
        <taxon>Fulvivirgaceae</taxon>
        <taxon>Fulvivirga</taxon>
    </lineage>
</organism>
<feature type="transmembrane region" description="Helical" evidence="1">
    <location>
        <begin position="29"/>
        <end position="48"/>
    </location>
</feature>
<name>A0A974WK64_9BACT</name>
<gene>
    <name evidence="2" type="ORF">JR347_06145</name>
</gene>
<evidence type="ECO:0000313" key="3">
    <source>
        <dbReference type="Proteomes" id="UP000662783"/>
    </source>
</evidence>
<dbReference type="EMBL" id="CP070608">
    <property type="protein sequence ID" value="QSE98657.1"/>
    <property type="molecule type" value="Genomic_DNA"/>
</dbReference>
<reference evidence="2" key="1">
    <citation type="submission" date="2021-02" db="EMBL/GenBank/DDBJ databases">
        <title>Fulvivirga sp. S481 isolated from sea water.</title>
        <authorList>
            <person name="Bae S.S."/>
            <person name="Baek K."/>
        </authorList>
    </citation>
    <scope>NUCLEOTIDE SEQUENCE</scope>
    <source>
        <strain evidence="2">S481</strain>
    </source>
</reference>
<evidence type="ECO:0000256" key="1">
    <source>
        <dbReference type="SAM" id="Phobius"/>
    </source>
</evidence>
<feature type="transmembrane region" description="Helical" evidence="1">
    <location>
        <begin position="60"/>
        <end position="78"/>
    </location>
</feature>
<dbReference type="KEGG" id="fuv:JR347_06145"/>
<sequence length="180" mass="21510">MKAKLKNLFQVLNFRLSWLDERINHEIRFLFFVIESLLMALFYLRLGLNLQITIPYEYNYWQYVLLLFYSFLFLLTPLSSQPLIPFIPDNIMNKWVPLTRISFVVSFLIVILATVAINSKVVAWSYLMILSSQVGIVFLLFYTMKLCHNFRDITDELSFVKYRLMFQILQLSFILIYLGF</sequence>
<keyword evidence="1" id="KW-0812">Transmembrane</keyword>
<keyword evidence="1" id="KW-0472">Membrane</keyword>
<keyword evidence="1" id="KW-1133">Transmembrane helix</keyword>
<accession>A0A974WK64</accession>
<protein>
    <submittedName>
        <fullName evidence="2">Uncharacterized protein</fullName>
    </submittedName>
</protein>
<evidence type="ECO:0000313" key="2">
    <source>
        <dbReference type="EMBL" id="QSE98657.1"/>
    </source>
</evidence>